<sequence length="276" mass="30373">MVCGQPGSTATTTMSNSPRLPPELERLIFIFALPSNTYEVPTNLLLVARRVQEWLVAFAFRVVVISKTFSVYKPSPGTRRLSVVSHLVRHLLISNVASDLVRQYIFLCPNVTHLAIWSGYHDQSVVEALGQLHLTHLSIDPCILDGIPSSIAGNLYKTVTHLDIAHALPILFNPALLLNFESLTHLALFAAFDLSALKFALDRCGNLEVLIWLSKAPRSTTAEGPQLQEKKPMTDPRVVSIQCGTIADWKAGARSGYDMWVLADDVVAGRVPQPGR</sequence>
<dbReference type="Proteomes" id="UP000308600">
    <property type="component" value="Unassembled WGS sequence"/>
</dbReference>
<evidence type="ECO:0000313" key="1">
    <source>
        <dbReference type="EMBL" id="TFK66900.1"/>
    </source>
</evidence>
<evidence type="ECO:0000313" key="2">
    <source>
        <dbReference type="Proteomes" id="UP000308600"/>
    </source>
</evidence>
<dbReference type="EMBL" id="ML208391">
    <property type="protein sequence ID" value="TFK66900.1"/>
    <property type="molecule type" value="Genomic_DNA"/>
</dbReference>
<accession>A0ACD3AMH4</accession>
<gene>
    <name evidence="1" type="ORF">BDN72DRAFT_880001</name>
</gene>
<protein>
    <submittedName>
        <fullName evidence="1">Uncharacterized protein</fullName>
    </submittedName>
</protein>
<reference evidence="1 2" key="1">
    <citation type="journal article" date="2019" name="Nat. Ecol. Evol.">
        <title>Megaphylogeny resolves global patterns of mushroom evolution.</title>
        <authorList>
            <person name="Varga T."/>
            <person name="Krizsan K."/>
            <person name="Foldi C."/>
            <person name="Dima B."/>
            <person name="Sanchez-Garcia M."/>
            <person name="Sanchez-Ramirez S."/>
            <person name="Szollosi G.J."/>
            <person name="Szarkandi J.G."/>
            <person name="Papp V."/>
            <person name="Albert L."/>
            <person name="Andreopoulos W."/>
            <person name="Angelini C."/>
            <person name="Antonin V."/>
            <person name="Barry K.W."/>
            <person name="Bougher N.L."/>
            <person name="Buchanan P."/>
            <person name="Buyck B."/>
            <person name="Bense V."/>
            <person name="Catcheside P."/>
            <person name="Chovatia M."/>
            <person name="Cooper J."/>
            <person name="Damon W."/>
            <person name="Desjardin D."/>
            <person name="Finy P."/>
            <person name="Geml J."/>
            <person name="Haridas S."/>
            <person name="Hughes K."/>
            <person name="Justo A."/>
            <person name="Karasinski D."/>
            <person name="Kautmanova I."/>
            <person name="Kiss B."/>
            <person name="Kocsube S."/>
            <person name="Kotiranta H."/>
            <person name="LaButti K.M."/>
            <person name="Lechner B.E."/>
            <person name="Liimatainen K."/>
            <person name="Lipzen A."/>
            <person name="Lukacs Z."/>
            <person name="Mihaltcheva S."/>
            <person name="Morgado L.N."/>
            <person name="Niskanen T."/>
            <person name="Noordeloos M.E."/>
            <person name="Ohm R.A."/>
            <person name="Ortiz-Santana B."/>
            <person name="Ovrebo C."/>
            <person name="Racz N."/>
            <person name="Riley R."/>
            <person name="Savchenko A."/>
            <person name="Shiryaev A."/>
            <person name="Soop K."/>
            <person name="Spirin V."/>
            <person name="Szebenyi C."/>
            <person name="Tomsovsky M."/>
            <person name="Tulloss R.E."/>
            <person name="Uehling J."/>
            <person name="Grigoriev I.V."/>
            <person name="Vagvolgyi C."/>
            <person name="Papp T."/>
            <person name="Martin F.M."/>
            <person name="Miettinen O."/>
            <person name="Hibbett D.S."/>
            <person name="Nagy L.G."/>
        </authorList>
    </citation>
    <scope>NUCLEOTIDE SEQUENCE [LARGE SCALE GENOMIC DNA]</scope>
    <source>
        <strain evidence="1 2">NL-1719</strain>
    </source>
</reference>
<organism evidence="1 2">
    <name type="scientific">Pluteus cervinus</name>
    <dbReference type="NCBI Taxonomy" id="181527"/>
    <lineage>
        <taxon>Eukaryota</taxon>
        <taxon>Fungi</taxon>
        <taxon>Dikarya</taxon>
        <taxon>Basidiomycota</taxon>
        <taxon>Agaricomycotina</taxon>
        <taxon>Agaricomycetes</taxon>
        <taxon>Agaricomycetidae</taxon>
        <taxon>Agaricales</taxon>
        <taxon>Pluteineae</taxon>
        <taxon>Pluteaceae</taxon>
        <taxon>Pluteus</taxon>
    </lineage>
</organism>
<keyword evidence="2" id="KW-1185">Reference proteome</keyword>
<proteinExistence type="predicted"/>
<name>A0ACD3AMH4_9AGAR</name>